<keyword evidence="6" id="KW-0119">Carbohydrate metabolism</keyword>
<feature type="domain" description="Glycosyl hydrolases family 45 active site" evidence="10">
    <location>
        <begin position="54"/>
        <end position="257"/>
    </location>
</feature>
<dbReference type="InterPro" id="IPR000334">
    <property type="entry name" value="Glyco_hydro_45"/>
</dbReference>
<evidence type="ECO:0000259" key="10">
    <source>
        <dbReference type="Pfam" id="PF02015"/>
    </source>
</evidence>
<evidence type="ECO:0000313" key="11">
    <source>
        <dbReference type="EMBL" id="KAE8238915.1"/>
    </source>
</evidence>
<dbReference type="SUPFAM" id="SSF50685">
    <property type="entry name" value="Barwin-like endoglucanases"/>
    <property type="match status" value="1"/>
</dbReference>
<dbReference type="GO" id="GO:0008810">
    <property type="term" value="F:cellulase activity"/>
    <property type="evidence" value="ECO:0007669"/>
    <property type="project" value="UniProtKB-EC"/>
</dbReference>
<dbReference type="PANTHER" id="PTHR39730:SF1">
    <property type="entry name" value="ENDOGLUCANASE 1"/>
    <property type="match status" value="1"/>
</dbReference>
<evidence type="ECO:0000256" key="1">
    <source>
        <dbReference type="ARBA" id="ARBA00000966"/>
    </source>
</evidence>
<keyword evidence="5" id="KW-0136">Cellulose degradation</keyword>
<keyword evidence="4" id="KW-0378">Hydrolase</keyword>
<dbReference type="SMR" id="A0A8X7ST16"/>
<comment type="similarity">
    <text evidence="2">Belongs to the glycosyl hydrolase 45 (cellulase K) family.</text>
</comment>
<protein>
    <recommendedName>
        <fullName evidence="3">cellulase</fullName>
        <ecNumber evidence="3">3.2.1.4</ecNumber>
    </recommendedName>
</protein>
<evidence type="ECO:0000256" key="6">
    <source>
        <dbReference type="ARBA" id="ARBA00023277"/>
    </source>
</evidence>
<dbReference type="EC" id="3.2.1.4" evidence="3"/>
<dbReference type="EMBL" id="LWDE02001948">
    <property type="protein sequence ID" value="KAE8238915.1"/>
    <property type="molecule type" value="Genomic_DNA"/>
</dbReference>
<gene>
    <name evidence="11" type="ORF">A4X06_0g8579</name>
</gene>
<feature type="chain" id="PRO_5036478794" description="cellulase" evidence="9">
    <location>
        <begin position="23"/>
        <end position="271"/>
    </location>
</feature>
<dbReference type="Gene3D" id="2.40.40.10">
    <property type="entry name" value="RlpA-like domain"/>
    <property type="match status" value="1"/>
</dbReference>
<keyword evidence="7" id="KW-0326">Glycosidase</keyword>
<dbReference type="PANTHER" id="PTHR39730">
    <property type="entry name" value="ENDOGLUCANASE 1"/>
    <property type="match status" value="1"/>
</dbReference>
<dbReference type="InterPro" id="IPR052288">
    <property type="entry name" value="GH45_Enzymes"/>
</dbReference>
<evidence type="ECO:0000256" key="4">
    <source>
        <dbReference type="ARBA" id="ARBA00022801"/>
    </source>
</evidence>
<dbReference type="Pfam" id="PF02015">
    <property type="entry name" value="Glyco_hydro_45"/>
    <property type="match status" value="1"/>
</dbReference>
<evidence type="ECO:0000313" key="12">
    <source>
        <dbReference type="Proteomes" id="UP000077684"/>
    </source>
</evidence>
<evidence type="ECO:0000256" key="2">
    <source>
        <dbReference type="ARBA" id="ARBA00007793"/>
    </source>
</evidence>
<keyword evidence="9" id="KW-0732">Signal</keyword>
<proteinExistence type="inferred from homology"/>
<accession>A0A8X7ST16</accession>
<feature type="signal peptide" evidence="9">
    <location>
        <begin position="1"/>
        <end position="22"/>
    </location>
</feature>
<dbReference type="InterPro" id="IPR036908">
    <property type="entry name" value="RlpA-like_sf"/>
</dbReference>
<dbReference type="Proteomes" id="UP000077684">
    <property type="component" value="Unassembled WGS sequence"/>
</dbReference>
<keyword evidence="12" id="KW-1185">Reference proteome</keyword>
<evidence type="ECO:0000256" key="5">
    <source>
        <dbReference type="ARBA" id="ARBA00023001"/>
    </source>
</evidence>
<keyword evidence="8" id="KW-0624">Polysaccharide degradation</keyword>
<reference evidence="11" key="2">
    <citation type="journal article" date="2019" name="IMA Fungus">
        <title>Genome sequencing and comparison of five Tilletia species to identify candidate genes for the detection of regulated species infecting wheat.</title>
        <authorList>
            <person name="Nguyen H.D.T."/>
            <person name="Sultana T."/>
            <person name="Kesanakurti P."/>
            <person name="Hambleton S."/>
        </authorList>
    </citation>
    <scope>NUCLEOTIDE SEQUENCE</scope>
    <source>
        <strain evidence="11">DAOMC 236426</strain>
    </source>
</reference>
<name>A0A8X7ST16_9BASI</name>
<sequence length="271" mass="29370">MRLLGHPFFILFASVLLLGADGLHVPSSSSTQRQIDEYNRRQSPDGQHCEVTGGQATQYWDCCKVGAAWPGKNVVVRPAHSCAKDGLTRLEDPMTTSGSEGGSAFACNSQQPFVSSSNPMLSYAVGARPIALGEDSFFGACYSMQFQELPGKTLVFQAINSGDMGDHRQIDIQTPGAGVGELNTCPSQWGSPADGWGRRFGGIMNRDSCGQLPAELQPGCQWRFDWLIPPDHPYGLNPTISSMCRVKCPKILTDNTGTIRYDDGNYSEAPQ</sequence>
<comment type="caution">
    <text evidence="11">The sequence shown here is derived from an EMBL/GenBank/DDBJ whole genome shotgun (WGS) entry which is preliminary data.</text>
</comment>
<evidence type="ECO:0000256" key="7">
    <source>
        <dbReference type="ARBA" id="ARBA00023295"/>
    </source>
</evidence>
<organism evidence="11 12">
    <name type="scientific">Tilletia controversa</name>
    <name type="common">dwarf bunt fungus</name>
    <dbReference type="NCBI Taxonomy" id="13291"/>
    <lineage>
        <taxon>Eukaryota</taxon>
        <taxon>Fungi</taxon>
        <taxon>Dikarya</taxon>
        <taxon>Basidiomycota</taxon>
        <taxon>Ustilaginomycotina</taxon>
        <taxon>Exobasidiomycetes</taxon>
        <taxon>Tilletiales</taxon>
        <taxon>Tilletiaceae</taxon>
        <taxon>Tilletia</taxon>
    </lineage>
</organism>
<comment type="catalytic activity">
    <reaction evidence="1">
        <text>Endohydrolysis of (1-&gt;4)-beta-D-glucosidic linkages in cellulose, lichenin and cereal beta-D-glucans.</text>
        <dbReference type="EC" id="3.2.1.4"/>
    </reaction>
</comment>
<dbReference type="AlphaFoldDB" id="A0A8X7ST16"/>
<dbReference type="GO" id="GO:0030245">
    <property type="term" value="P:cellulose catabolic process"/>
    <property type="evidence" value="ECO:0007669"/>
    <property type="project" value="UniProtKB-KW"/>
</dbReference>
<reference evidence="11" key="1">
    <citation type="submission" date="2016-04" db="EMBL/GenBank/DDBJ databases">
        <authorList>
            <person name="Nguyen H.D."/>
            <person name="Samba Siva P."/>
            <person name="Cullis J."/>
            <person name="Levesque C.A."/>
            <person name="Hambleton S."/>
        </authorList>
    </citation>
    <scope>NUCLEOTIDE SEQUENCE</scope>
    <source>
        <strain evidence="11">DAOMC 236426</strain>
    </source>
</reference>
<evidence type="ECO:0000256" key="9">
    <source>
        <dbReference type="SAM" id="SignalP"/>
    </source>
</evidence>
<evidence type="ECO:0000256" key="8">
    <source>
        <dbReference type="ARBA" id="ARBA00023326"/>
    </source>
</evidence>
<evidence type="ECO:0000256" key="3">
    <source>
        <dbReference type="ARBA" id="ARBA00012601"/>
    </source>
</evidence>